<dbReference type="SUPFAM" id="SSF47598">
    <property type="entry name" value="Ribbon-helix-helix"/>
    <property type="match status" value="1"/>
</dbReference>
<name>A0A0S1XCF7_THEBA</name>
<organism evidence="2 3">
    <name type="scientific">Thermococcus barophilus</name>
    <dbReference type="NCBI Taxonomy" id="55802"/>
    <lineage>
        <taxon>Archaea</taxon>
        <taxon>Methanobacteriati</taxon>
        <taxon>Methanobacteriota</taxon>
        <taxon>Thermococci</taxon>
        <taxon>Thermococcales</taxon>
        <taxon>Thermococcaceae</taxon>
        <taxon>Thermococcus</taxon>
    </lineage>
</organism>
<dbReference type="OMA" id="LINAMDQ"/>
<proteinExistence type="predicted"/>
<gene>
    <name evidence="2" type="ORF">TBCH5v1_1524</name>
</gene>
<dbReference type="GO" id="GO:0006355">
    <property type="term" value="P:regulation of DNA-templated transcription"/>
    <property type="evidence" value="ECO:0007669"/>
    <property type="project" value="InterPro"/>
</dbReference>
<sequence length="63" mass="7403">MTKMKIISVQIPQGLLNAIDTLVKRGVYPNRSEVIREAIRELIKKELYKLETEERTTPEYILE</sequence>
<dbReference type="PANTHER" id="PTHR36215:SF1">
    <property type="entry name" value="BLL4998 PROTEIN"/>
    <property type="match status" value="1"/>
</dbReference>
<dbReference type="RefSeq" id="WP_013467557.1">
    <property type="nucleotide sequence ID" value="NZ_CP013050.1"/>
</dbReference>
<dbReference type="PATRIC" id="fig|55802.8.peg.1502"/>
<dbReference type="InterPro" id="IPR013321">
    <property type="entry name" value="Arc_rbn_hlx_hlx"/>
</dbReference>
<dbReference type="InterPro" id="IPR002145">
    <property type="entry name" value="CopG"/>
</dbReference>
<reference evidence="2 3" key="1">
    <citation type="journal article" date="2016" name="Genome Announc.">
        <title>Complete genome sequence of the hyperthermophilic and piezophilic archaeon Thermococcus barophilus Ch5, capable of growth at the expense of hydrogenogenesis from carbon monoxide and formate.</title>
        <authorList>
            <person name="Oger P."/>
            <person name="Sokolova T.G."/>
            <person name="Kozhevnikova D.A."/>
            <person name="Taranov E.A."/>
            <person name="Vannier P."/>
            <person name="Lee H.S."/>
            <person name="Kwon K.K."/>
            <person name="Kang S.G."/>
            <person name="Lee J.H."/>
            <person name="Bonch-Osmolovskaya E.A."/>
            <person name="Lebedinsky A.V."/>
        </authorList>
    </citation>
    <scope>NUCLEOTIDE SEQUENCE [LARGE SCALE GENOMIC DNA]</scope>
    <source>
        <strain evidence="3">Ch5</strain>
    </source>
</reference>
<dbReference type="CDD" id="cd22231">
    <property type="entry name" value="RHH_NikR_HicB-like"/>
    <property type="match status" value="1"/>
</dbReference>
<accession>A0A0S1XCF7</accession>
<dbReference type="STRING" id="55802.TBCH5v1_1524"/>
<evidence type="ECO:0000313" key="3">
    <source>
        <dbReference type="Proteomes" id="UP000066042"/>
    </source>
</evidence>
<dbReference type="EMBL" id="CP013050">
    <property type="protein sequence ID" value="ALM75439.1"/>
    <property type="molecule type" value="Genomic_DNA"/>
</dbReference>
<dbReference type="InterPro" id="IPR010985">
    <property type="entry name" value="Ribbon_hlx_hlx"/>
</dbReference>
<protein>
    <recommendedName>
        <fullName evidence="1">Ribbon-helix-helix protein CopG domain-containing protein</fullName>
    </recommendedName>
</protein>
<dbReference type="PANTHER" id="PTHR36215">
    <property type="entry name" value="BLL4998 PROTEIN"/>
    <property type="match status" value="1"/>
</dbReference>
<evidence type="ECO:0000313" key="2">
    <source>
        <dbReference type="EMBL" id="ALM75439.1"/>
    </source>
</evidence>
<dbReference type="GeneID" id="87252587"/>
<dbReference type="AlphaFoldDB" id="A0A0S1XCF7"/>
<dbReference type="Pfam" id="PF01402">
    <property type="entry name" value="RHH_1"/>
    <property type="match status" value="1"/>
</dbReference>
<feature type="domain" description="Ribbon-helix-helix protein CopG" evidence="1">
    <location>
        <begin position="5"/>
        <end position="46"/>
    </location>
</feature>
<dbReference type="Gene3D" id="1.10.1220.10">
    <property type="entry name" value="Met repressor-like"/>
    <property type="match status" value="1"/>
</dbReference>
<dbReference type="Proteomes" id="UP000066042">
    <property type="component" value="Chromosome"/>
</dbReference>
<evidence type="ECO:0000259" key="1">
    <source>
        <dbReference type="Pfam" id="PF01402"/>
    </source>
</evidence>